<proteinExistence type="predicted"/>
<reference evidence="1 2" key="1">
    <citation type="submission" date="2012-02" db="EMBL/GenBank/DDBJ databases">
        <title>Improved High-Quality Draft genome of Joostella marina DSM 19592.</title>
        <authorList>
            <consortium name="US DOE Joint Genome Institute (JGI-PGF)"/>
            <person name="Lucas S."/>
            <person name="Copeland A."/>
            <person name="Lapidus A."/>
            <person name="Bruce D."/>
            <person name="Goodwin L."/>
            <person name="Pitluck S."/>
            <person name="Peters L."/>
            <person name="Chertkov O."/>
            <person name="Ovchinnikova G."/>
            <person name="Kyrpides N."/>
            <person name="Mavromatis K."/>
            <person name="Detter J.C."/>
            <person name="Han C."/>
            <person name="Land M."/>
            <person name="Hauser L."/>
            <person name="Markowitz V."/>
            <person name="Cheng J.-F."/>
            <person name="Hugenholtz P."/>
            <person name="Woyke T."/>
            <person name="Wu D."/>
            <person name="Tindall B."/>
            <person name="Brambilla E."/>
            <person name="Klenk H.-P."/>
            <person name="Eisen J.A."/>
        </authorList>
    </citation>
    <scope>NUCLEOTIDE SEQUENCE [LARGE SCALE GENOMIC DNA]</scope>
    <source>
        <strain evidence="1 2">DSM 19592</strain>
    </source>
</reference>
<dbReference type="RefSeq" id="WP_008615991.1">
    <property type="nucleotide sequence ID" value="NZ_JH651380.1"/>
</dbReference>
<sequence length="77" mass="8774">MMNNRSTLEILVFATNIHSTEQINRVLEKLLIHPGIKQANFDLEDIDKILRVVSCGITEKEVEEILQTLNIQCLALV</sequence>
<dbReference type="STRING" id="926559.JoomaDRAFT_0171"/>
<name>I3C0T8_9FLAO</name>
<evidence type="ECO:0000313" key="2">
    <source>
        <dbReference type="Proteomes" id="UP000004690"/>
    </source>
</evidence>
<organism evidence="1 2">
    <name type="scientific">Galbibacter orientalis DSM 19592</name>
    <dbReference type="NCBI Taxonomy" id="926559"/>
    <lineage>
        <taxon>Bacteria</taxon>
        <taxon>Pseudomonadati</taxon>
        <taxon>Bacteroidota</taxon>
        <taxon>Flavobacteriia</taxon>
        <taxon>Flavobacteriales</taxon>
        <taxon>Flavobacteriaceae</taxon>
        <taxon>Galbibacter</taxon>
    </lineage>
</organism>
<dbReference type="eggNOG" id="ENOG502ZUDK">
    <property type="taxonomic scope" value="Bacteria"/>
</dbReference>
<keyword evidence="2" id="KW-1185">Reference proteome</keyword>
<protein>
    <submittedName>
        <fullName evidence="1">Uncharacterized protein</fullName>
    </submittedName>
</protein>
<dbReference type="Proteomes" id="UP000004690">
    <property type="component" value="Unassembled WGS sequence"/>
</dbReference>
<dbReference type="AlphaFoldDB" id="I3C0T8"/>
<dbReference type="HOGENOM" id="CLU_134973_7_0_10"/>
<accession>I3C0T8</accession>
<dbReference type="OrthoDB" id="1036397at2"/>
<dbReference type="EMBL" id="JH651380">
    <property type="protein sequence ID" value="EIJ37231.1"/>
    <property type="molecule type" value="Genomic_DNA"/>
</dbReference>
<gene>
    <name evidence="1" type="ORF">JoomaDRAFT_0171</name>
</gene>
<evidence type="ECO:0000313" key="1">
    <source>
        <dbReference type="EMBL" id="EIJ37231.1"/>
    </source>
</evidence>